<keyword evidence="10" id="KW-1185">Reference proteome</keyword>
<keyword evidence="5" id="KW-0175">Coiled coil</keyword>
<dbReference type="SMART" id="SM00091">
    <property type="entry name" value="PAS"/>
    <property type="match status" value="1"/>
</dbReference>
<dbReference type="Proteomes" id="UP001210678">
    <property type="component" value="Unassembled WGS sequence"/>
</dbReference>
<feature type="coiled-coil region" evidence="5">
    <location>
        <begin position="491"/>
        <end position="525"/>
    </location>
</feature>
<sequence length="650" mass="72287">MRNNQPVTQKEQRFTSTQDLVSVTDLDGKIRYVNTAFLEISGFTLEELIGQDHNIVRHPDMPKAAFEDLWKTVRSGTGWRGIVKNRCKNGDHYWVDAFVTPVIKKGKVIGYQSVRSEPTREQVSKAEQLYKKLKNNDSLKLPKGKFMDRLTFKSLFNATAIINLFILAFATFMAYQDAHPALIVLLGVSMLLTLFNWWRSIVGLIQPLDEIRIRLREMASGDYNQKIELKSMNEVGFAMMAVKLLQARSKTILGQVSSAARDLIVSADQLSGTSYSMTKTMGNQSNHTTQVATAMSEMSSTVEEVSKNAQNSSDTTNAAKQTVIEGDEIVMDALNSMEAFSLELTSTTTQINTLSTDSEQISKITNVISEIADQTNLLALNAAIEAARAGEHGRGFAVVADEVRNLASRTQDATQEIRTMLDNLSTGIKNSAETIERNNQEAQNALEKVATSRDVFGQVAEGMELINDMSTQIATAAEEQSLVAVEMSSNIETISLEAITTEEEAKKLQDKATELNESALHLQDLMSDFDLGDNTRVDFSKAKQAHLAWKTRVRSYLNGDKSAITRSQACSHHECDFGKWYFSTGKQQFSSSQTFNSIDAPHARLHEVIKLILDTSEKGDHAKAEELYKEVEPLSGKVVHLLDQLEREAK</sequence>
<dbReference type="SMART" id="SM00283">
    <property type="entry name" value="MA"/>
    <property type="match status" value="1"/>
</dbReference>
<dbReference type="InterPro" id="IPR004090">
    <property type="entry name" value="Chemotax_Me-accpt_rcpt"/>
</dbReference>
<comment type="subcellular location">
    <subcellularLocation>
        <location evidence="1">Membrane</location>
    </subcellularLocation>
</comment>
<dbReference type="Pfam" id="PF13682">
    <property type="entry name" value="CZB"/>
    <property type="match status" value="1"/>
</dbReference>
<comment type="similarity">
    <text evidence="3">Belongs to the methyl-accepting chemotaxis (MCP) protein family.</text>
</comment>
<dbReference type="PRINTS" id="PR00260">
    <property type="entry name" value="CHEMTRNSDUCR"/>
</dbReference>
<evidence type="ECO:0000313" key="9">
    <source>
        <dbReference type="EMBL" id="MDB1124497.1"/>
    </source>
</evidence>
<dbReference type="Gene3D" id="3.30.450.20">
    <property type="entry name" value="PAS domain"/>
    <property type="match status" value="1"/>
</dbReference>
<proteinExistence type="inferred from homology"/>
<dbReference type="Pfam" id="PF00015">
    <property type="entry name" value="MCPsignal"/>
    <property type="match status" value="1"/>
</dbReference>
<dbReference type="PANTHER" id="PTHR32089:SF112">
    <property type="entry name" value="LYSOZYME-LIKE PROTEIN-RELATED"/>
    <property type="match status" value="1"/>
</dbReference>
<dbReference type="CDD" id="cd11386">
    <property type="entry name" value="MCP_signal"/>
    <property type="match status" value="1"/>
</dbReference>
<dbReference type="Pfam" id="PF08447">
    <property type="entry name" value="PAS_3"/>
    <property type="match status" value="1"/>
</dbReference>
<dbReference type="InterPro" id="IPR004089">
    <property type="entry name" value="MCPsignal_dom"/>
</dbReference>
<evidence type="ECO:0000256" key="4">
    <source>
        <dbReference type="PROSITE-ProRule" id="PRU00284"/>
    </source>
</evidence>
<dbReference type="PROSITE" id="PS50112">
    <property type="entry name" value="PAS"/>
    <property type="match status" value="1"/>
</dbReference>
<dbReference type="InterPro" id="IPR025991">
    <property type="entry name" value="Chemoreceptor_zinc-bind_dom"/>
</dbReference>
<keyword evidence="6" id="KW-1133">Transmembrane helix</keyword>
<dbReference type="PANTHER" id="PTHR32089">
    <property type="entry name" value="METHYL-ACCEPTING CHEMOTAXIS PROTEIN MCPB"/>
    <property type="match status" value="1"/>
</dbReference>
<dbReference type="Gene3D" id="1.10.287.950">
    <property type="entry name" value="Methyl-accepting chemotaxis protein"/>
    <property type="match status" value="1"/>
</dbReference>
<keyword evidence="2 4" id="KW-0807">Transducer</keyword>
<evidence type="ECO:0000259" key="7">
    <source>
        <dbReference type="PROSITE" id="PS50111"/>
    </source>
</evidence>
<protein>
    <submittedName>
        <fullName evidence="9">Methyl-accepting chemotaxis protein</fullName>
    </submittedName>
</protein>
<dbReference type="RefSeq" id="WP_272137035.1">
    <property type="nucleotide sequence ID" value="NZ_JAQLOI010000001.1"/>
</dbReference>
<feature type="domain" description="Methyl-accepting transducer" evidence="7">
    <location>
        <begin position="259"/>
        <end position="495"/>
    </location>
</feature>
<dbReference type="EMBL" id="JAQLOI010000001">
    <property type="protein sequence ID" value="MDB1124497.1"/>
    <property type="molecule type" value="Genomic_DNA"/>
</dbReference>
<dbReference type="CDD" id="cd06225">
    <property type="entry name" value="HAMP"/>
    <property type="match status" value="1"/>
</dbReference>
<dbReference type="CDD" id="cd00130">
    <property type="entry name" value="PAS"/>
    <property type="match status" value="1"/>
</dbReference>
<evidence type="ECO:0000313" key="10">
    <source>
        <dbReference type="Proteomes" id="UP001210678"/>
    </source>
</evidence>
<dbReference type="SUPFAM" id="SSF55785">
    <property type="entry name" value="PYP-like sensor domain (PAS domain)"/>
    <property type="match status" value="1"/>
</dbReference>
<dbReference type="Gene3D" id="1.20.120.30">
    <property type="entry name" value="Aspartate receptor, ligand-binding domain"/>
    <property type="match status" value="1"/>
</dbReference>
<dbReference type="InterPro" id="IPR035965">
    <property type="entry name" value="PAS-like_dom_sf"/>
</dbReference>
<evidence type="ECO:0000259" key="8">
    <source>
        <dbReference type="PROSITE" id="PS50112"/>
    </source>
</evidence>
<dbReference type="PROSITE" id="PS50111">
    <property type="entry name" value="CHEMOTAXIS_TRANSDUC_2"/>
    <property type="match status" value="1"/>
</dbReference>
<feature type="domain" description="PAS" evidence="8">
    <location>
        <begin position="14"/>
        <end position="76"/>
    </location>
</feature>
<name>A0ABT4YSG8_9VIBR</name>
<keyword evidence="6" id="KW-0812">Transmembrane</keyword>
<evidence type="ECO:0000256" key="5">
    <source>
        <dbReference type="SAM" id="Coils"/>
    </source>
</evidence>
<evidence type="ECO:0000256" key="3">
    <source>
        <dbReference type="ARBA" id="ARBA00029447"/>
    </source>
</evidence>
<reference evidence="9 10" key="1">
    <citation type="submission" date="2023-01" db="EMBL/GenBank/DDBJ databases">
        <title>Vibrio sp. KJ40-1 sp.nov, isolated from marine algae.</title>
        <authorList>
            <person name="Butt M."/>
            <person name="Kim J.M.J."/>
            <person name="Jeon C.O.C."/>
        </authorList>
    </citation>
    <scope>NUCLEOTIDE SEQUENCE [LARGE SCALE GENOMIC DNA]</scope>
    <source>
        <strain evidence="9 10">KJ40-1</strain>
    </source>
</reference>
<dbReference type="InterPro" id="IPR000014">
    <property type="entry name" value="PAS"/>
</dbReference>
<gene>
    <name evidence="9" type="ORF">PGX00_12880</name>
</gene>
<dbReference type="NCBIfam" id="TIGR00229">
    <property type="entry name" value="sensory_box"/>
    <property type="match status" value="1"/>
</dbReference>
<evidence type="ECO:0000256" key="6">
    <source>
        <dbReference type="SAM" id="Phobius"/>
    </source>
</evidence>
<comment type="caution">
    <text evidence="9">The sequence shown here is derived from an EMBL/GenBank/DDBJ whole genome shotgun (WGS) entry which is preliminary data.</text>
</comment>
<accession>A0ABT4YSG8</accession>
<organism evidence="9 10">
    <name type="scientific">Vibrio algarum</name>
    <dbReference type="NCBI Taxonomy" id="3020714"/>
    <lineage>
        <taxon>Bacteria</taxon>
        <taxon>Pseudomonadati</taxon>
        <taxon>Pseudomonadota</taxon>
        <taxon>Gammaproteobacteria</taxon>
        <taxon>Vibrionales</taxon>
        <taxon>Vibrionaceae</taxon>
        <taxon>Vibrio</taxon>
    </lineage>
</organism>
<keyword evidence="6" id="KW-0472">Membrane</keyword>
<feature type="transmembrane region" description="Helical" evidence="6">
    <location>
        <begin position="155"/>
        <end position="175"/>
    </location>
</feature>
<evidence type="ECO:0000256" key="1">
    <source>
        <dbReference type="ARBA" id="ARBA00004370"/>
    </source>
</evidence>
<evidence type="ECO:0000256" key="2">
    <source>
        <dbReference type="ARBA" id="ARBA00023224"/>
    </source>
</evidence>
<dbReference type="InterPro" id="IPR013655">
    <property type="entry name" value="PAS_fold_3"/>
</dbReference>
<dbReference type="SUPFAM" id="SSF58104">
    <property type="entry name" value="Methyl-accepting chemotaxis protein (MCP) signaling domain"/>
    <property type="match status" value="1"/>
</dbReference>